<dbReference type="OMA" id="EHNIAIR"/>
<dbReference type="EnsemblPlants" id="KRH50037">
    <property type="protein sequence ID" value="KRH50037"/>
    <property type="gene ID" value="GLYMA_07G196100"/>
</dbReference>
<reference evidence="3 4" key="1">
    <citation type="journal article" date="2010" name="Nature">
        <title>Genome sequence of the palaeopolyploid soybean.</title>
        <authorList>
            <person name="Schmutz J."/>
            <person name="Cannon S.B."/>
            <person name="Schlueter J."/>
            <person name="Ma J."/>
            <person name="Mitros T."/>
            <person name="Nelson W."/>
            <person name="Hyten D.L."/>
            <person name="Song Q."/>
            <person name="Thelen J.J."/>
            <person name="Cheng J."/>
            <person name="Xu D."/>
            <person name="Hellsten U."/>
            <person name="May G.D."/>
            <person name="Yu Y."/>
            <person name="Sakurai T."/>
            <person name="Umezawa T."/>
            <person name="Bhattacharyya M.K."/>
            <person name="Sandhu D."/>
            <person name="Valliyodan B."/>
            <person name="Lindquist E."/>
            <person name="Peto M."/>
            <person name="Grant D."/>
            <person name="Shu S."/>
            <person name="Goodstein D."/>
            <person name="Barry K."/>
            <person name="Futrell-Griggs M."/>
            <person name="Abernathy B."/>
            <person name="Du J."/>
            <person name="Tian Z."/>
            <person name="Zhu L."/>
            <person name="Gill N."/>
            <person name="Joshi T."/>
            <person name="Libault M."/>
            <person name="Sethuraman A."/>
            <person name="Zhang X.-C."/>
            <person name="Shinozaki K."/>
            <person name="Nguyen H.T."/>
            <person name="Wing R.A."/>
            <person name="Cregan P."/>
            <person name="Specht J."/>
            <person name="Grimwood J."/>
            <person name="Rokhsar D."/>
            <person name="Stacey G."/>
            <person name="Shoemaker R.C."/>
            <person name="Jackson S.A."/>
        </authorList>
    </citation>
    <scope>NUCLEOTIDE SEQUENCE [LARGE SCALE GENOMIC DNA]</scope>
    <source>
        <strain evidence="4">cv. Williams 82</strain>
        <tissue evidence="3">Callus</tissue>
    </source>
</reference>
<keyword evidence="5" id="KW-1185">Reference proteome</keyword>
<dbReference type="SMR" id="K7L2P9"/>
<protein>
    <submittedName>
        <fullName evidence="3 4">Uncharacterized protein</fullName>
    </submittedName>
</protein>
<evidence type="ECO:0000313" key="4">
    <source>
        <dbReference type="EnsemblPlants" id="KRH50037"/>
    </source>
</evidence>
<evidence type="ECO:0000313" key="3">
    <source>
        <dbReference type="EMBL" id="KRH50037.1"/>
    </source>
</evidence>
<feature type="compositionally biased region" description="Basic and acidic residues" evidence="2">
    <location>
        <begin position="59"/>
        <end position="74"/>
    </location>
</feature>
<feature type="region of interest" description="Disordered" evidence="2">
    <location>
        <begin position="53"/>
        <end position="74"/>
    </location>
</feature>
<dbReference type="PANTHER" id="PTHR35295:SF1">
    <property type="entry name" value="DNA LIGASE-LIKE PROTEIN"/>
    <property type="match status" value="1"/>
</dbReference>
<dbReference type="eggNOG" id="ENOG502QVWB">
    <property type="taxonomic scope" value="Eukaryota"/>
</dbReference>
<feature type="coiled-coil region" evidence="1">
    <location>
        <begin position="179"/>
        <end position="206"/>
    </location>
</feature>
<dbReference type="PANTHER" id="PTHR35295">
    <property type="entry name" value="DNA LIGASE-LIKE PROTEIN"/>
    <property type="match status" value="1"/>
</dbReference>
<dbReference type="PaxDb" id="3847-GLYMA07G31590.2"/>
<keyword evidence="1" id="KW-0175">Coiled coil</keyword>
<evidence type="ECO:0000256" key="2">
    <source>
        <dbReference type="SAM" id="MobiDB-lite"/>
    </source>
</evidence>
<dbReference type="EMBL" id="CM000840">
    <property type="protein sequence ID" value="KRH50037.1"/>
    <property type="molecule type" value="Genomic_DNA"/>
</dbReference>
<sequence length="262" mass="29861">MICQRGSFEIREHNIAIRARANAESSTLEFLSTQKSCLHSSLSYEAFAMSASKSGSRKRASESERAKSDKNKRSATDNFDLDLDFDLSDDIKGIVSALHLIRDKAQKDGQKKNEETISSVGSEVKSMIEGLKSKIEKDRQSFAKALSKSSKEYESSLKNETAKFQAFHENFCKEKATSLQALKDIISKFEEEKEKLFVRYEQLRKKERVMISEQEKACNHKIAQLEDSLRKKKQDDKTFSILRKTLGSFLESTSDEDFPPDD</sequence>
<accession>K7L2P9</accession>
<dbReference type="STRING" id="3847.K7L2P9"/>
<gene>
    <name evidence="4" type="primary">LOC100780328</name>
    <name evidence="3" type="ORF">GLYMA_07G196100</name>
</gene>
<organism evidence="3">
    <name type="scientific">Glycine max</name>
    <name type="common">Soybean</name>
    <name type="synonym">Glycine hispida</name>
    <dbReference type="NCBI Taxonomy" id="3847"/>
    <lineage>
        <taxon>Eukaryota</taxon>
        <taxon>Viridiplantae</taxon>
        <taxon>Streptophyta</taxon>
        <taxon>Embryophyta</taxon>
        <taxon>Tracheophyta</taxon>
        <taxon>Spermatophyta</taxon>
        <taxon>Magnoliopsida</taxon>
        <taxon>eudicotyledons</taxon>
        <taxon>Gunneridae</taxon>
        <taxon>Pentapetalae</taxon>
        <taxon>rosids</taxon>
        <taxon>fabids</taxon>
        <taxon>Fabales</taxon>
        <taxon>Fabaceae</taxon>
        <taxon>Papilionoideae</taxon>
        <taxon>50 kb inversion clade</taxon>
        <taxon>NPAAA clade</taxon>
        <taxon>indigoferoid/millettioid clade</taxon>
        <taxon>Phaseoleae</taxon>
        <taxon>Glycine</taxon>
        <taxon>Glycine subgen. Soja</taxon>
    </lineage>
</organism>
<name>K7L2P9_SOYBN</name>
<reference evidence="4" key="2">
    <citation type="submission" date="2018-02" db="UniProtKB">
        <authorList>
            <consortium name="EnsemblPlants"/>
        </authorList>
    </citation>
    <scope>IDENTIFICATION</scope>
    <source>
        <strain evidence="4">Williams 82</strain>
    </source>
</reference>
<dbReference type="HOGENOM" id="CLU_082257_2_0_1"/>
<dbReference type="Gramene" id="KRH50037">
    <property type="protein sequence ID" value="KRH50037"/>
    <property type="gene ID" value="GLYMA_07G196100"/>
</dbReference>
<evidence type="ECO:0000256" key="1">
    <source>
        <dbReference type="SAM" id="Coils"/>
    </source>
</evidence>
<dbReference type="Proteomes" id="UP000008827">
    <property type="component" value="Chromosome 7"/>
</dbReference>
<proteinExistence type="predicted"/>
<reference evidence="3" key="3">
    <citation type="submission" date="2018-07" db="EMBL/GenBank/DDBJ databases">
        <title>WGS assembly of Glycine max.</title>
        <authorList>
            <person name="Schmutz J."/>
            <person name="Cannon S."/>
            <person name="Schlueter J."/>
            <person name="Ma J."/>
            <person name="Mitros T."/>
            <person name="Nelson W."/>
            <person name="Hyten D."/>
            <person name="Song Q."/>
            <person name="Thelen J."/>
            <person name="Cheng J."/>
            <person name="Xu D."/>
            <person name="Hellsten U."/>
            <person name="May G."/>
            <person name="Yu Y."/>
            <person name="Sakurai T."/>
            <person name="Umezawa T."/>
            <person name="Bhattacharyya M."/>
            <person name="Sandhu D."/>
            <person name="Valliyodan B."/>
            <person name="Lindquist E."/>
            <person name="Peto M."/>
            <person name="Grant D."/>
            <person name="Shu S."/>
            <person name="Goodstein D."/>
            <person name="Barry K."/>
            <person name="Futrell-Griggs M."/>
            <person name="Abernathy B."/>
            <person name="Du J."/>
            <person name="Tian Z."/>
            <person name="Zhu L."/>
            <person name="Gill N."/>
            <person name="Joshi T."/>
            <person name="Libault M."/>
            <person name="Sethuraman A."/>
            <person name="Zhang X."/>
            <person name="Shinozaki K."/>
            <person name="Nguyen H."/>
            <person name="Wing R."/>
            <person name="Cregan P."/>
            <person name="Specht J."/>
            <person name="Grimwood J."/>
            <person name="Rokhsar D."/>
            <person name="Stacey G."/>
            <person name="Shoemaker R."/>
            <person name="Jackson S."/>
        </authorList>
    </citation>
    <scope>NUCLEOTIDE SEQUENCE</scope>
    <source>
        <tissue evidence="3">Callus</tissue>
    </source>
</reference>
<evidence type="ECO:0000313" key="5">
    <source>
        <dbReference type="Proteomes" id="UP000008827"/>
    </source>
</evidence>
<dbReference type="AlphaFoldDB" id="K7L2P9"/>